<dbReference type="EMBL" id="GACK01000018">
    <property type="protein sequence ID" value="JAA65016.1"/>
    <property type="molecule type" value="mRNA"/>
</dbReference>
<proteinExistence type="evidence at transcript level"/>
<dbReference type="InterPro" id="IPR002223">
    <property type="entry name" value="Kunitz_BPTI"/>
</dbReference>
<dbReference type="PROSITE" id="PS50279">
    <property type="entry name" value="BPTI_KUNITZ_2"/>
    <property type="match status" value="1"/>
</dbReference>
<feature type="non-terminal residue" evidence="3">
    <location>
        <position position="101"/>
    </location>
</feature>
<dbReference type="SMART" id="SM00131">
    <property type="entry name" value="KU"/>
    <property type="match status" value="1"/>
</dbReference>
<sequence>MSRLYCVLLVCFATYVSFVEGRGRGGCSLRPRHGNCTRGPKSWYYDSQTKTCNVVLLGTCPRKLNRYNSCEQCLKRCGTNNIKKTKKNKMEGRPLTPNRNE</sequence>
<dbReference type="Gene3D" id="4.10.410.10">
    <property type="entry name" value="Pancreatic trypsin inhibitor Kunitz domain"/>
    <property type="match status" value="1"/>
</dbReference>
<evidence type="ECO:0000313" key="3">
    <source>
        <dbReference type="EMBL" id="JAA65016.1"/>
    </source>
</evidence>
<dbReference type="AlphaFoldDB" id="L7MLB5"/>
<feature type="domain" description="BPTI/Kunitz inhibitor" evidence="2">
    <location>
        <begin position="27"/>
        <end position="77"/>
    </location>
</feature>
<dbReference type="InterPro" id="IPR036880">
    <property type="entry name" value="Kunitz_BPTI_sf"/>
</dbReference>
<reference evidence="3" key="1">
    <citation type="submission" date="2012-11" db="EMBL/GenBank/DDBJ databases">
        <authorList>
            <person name="Lucero-Rivera Y.E."/>
            <person name="Tovar-Ramirez D."/>
        </authorList>
    </citation>
    <scope>NUCLEOTIDE SEQUENCE</scope>
    <source>
        <tissue evidence="3">Salivary gland</tissue>
    </source>
</reference>
<name>L7MLB5_RHIPC</name>
<dbReference type="SUPFAM" id="SSF57362">
    <property type="entry name" value="BPTI-like"/>
    <property type="match status" value="1"/>
</dbReference>
<feature type="signal peptide" evidence="1">
    <location>
        <begin position="1"/>
        <end position="21"/>
    </location>
</feature>
<organism evidence="3">
    <name type="scientific">Rhipicephalus pulchellus</name>
    <name type="common">Yellow backed tick</name>
    <name type="synonym">Dermacentor pulchellus</name>
    <dbReference type="NCBI Taxonomy" id="72859"/>
    <lineage>
        <taxon>Eukaryota</taxon>
        <taxon>Metazoa</taxon>
        <taxon>Ecdysozoa</taxon>
        <taxon>Arthropoda</taxon>
        <taxon>Chelicerata</taxon>
        <taxon>Arachnida</taxon>
        <taxon>Acari</taxon>
        <taxon>Parasitiformes</taxon>
        <taxon>Ixodida</taxon>
        <taxon>Ixodoidea</taxon>
        <taxon>Ixodidae</taxon>
        <taxon>Rhipicephalinae</taxon>
        <taxon>Rhipicephalus</taxon>
        <taxon>Rhipicephalus</taxon>
    </lineage>
</organism>
<evidence type="ECO:0000259" key="2">
    <source>
        <dbReference type="PROSITE" id="PS50279"/>
    </source>
</evidence>
<keyword evidence="1" id="KW-0732">Signal</keyword>
<evidence type="ECO:0000256" key="1">
    <source>
        <dbReference type="SAM" id="SignalP"/>
    </source>
</evidence>
<dbReference type="Pfam" id="PF00014">
    <property type="entry name" value="Kunitz_BPTI"/>
    <property type="match status" value="1"/>
</dbReference>
<feature type="chain" id="PRO_5003982083" evidence="1">
    <location>
        <begin position="22"/>
        <end position="101"/>
    </location>
</feature>
<accession>L7MLB5</accession>
<reference evidence="3" key="2">
    <citation type="journal article" date="2015" name="J. Proteomics">
        <title>Sexual differences in the sialomes of the zebra tick, Rhipicephalus pulchellus.</title>
        <authorList>
            <person name="Tan A.W."/>
            <person name="Francischetti I.M."/>
            <person name="Slovak M."/>
            <person name="Kini R.M."/>
            <person name="Ribeiro J.M."/>
        </authorList>
    </citation>
    <scope>NUCLEOTIDE SEQUENCE</scope>
    <source>
        <tissue evidence="3">Salivary gland</tissue>
    </source>
</reference>
<protein>
    <submittedName>
        <fullName evidence="3">Putative monolaris</fullName>
    </submittedName>
</protein>
<dbReference type="GO" id="GO:0004867">
    <property type="term" value="F:serine-type endopeptidase inhibitor activity"/>
    <property type="evidence" value="ECO:0007669"/>
    <property type="project" value="InterPro"/>
</dbReference>